<reference evidence="1" key="1">
    <citation type="submission" date="2020-04" db="EMBL/GenBank/DDBJ databases">
        <authorList>
            <person name="Chiriac C."/>
            <person name="Salcher M."/>
            <person name="Ghai R."/>
            <person name="Kavagutti S V."/>
        </authorList>
    </citation>
    <scope>NUCLEOTIDE SEQUENCE</scope>
</reference>
<evidence type="ECO:0000313" key="1">
    <source>
        <dbReference type="EMBL" id="CAB4131107.1"/>
    </source>
</evidence>
<name>A0A6J5LD71_9CAUD</name>
<organism evidence="1">
    <name type="scientific">uncultured Caudovirales phage</name>
    <dbReference type="NCBI Taxonomy" id="2100421"/>
    <lineage>
        <taxon>Viruses</taxon>
        <taxon>Duplodnaviria</taxon>
        <taxon>Heunggongvirae</taxon>
        <taxon>Uroviricota</taxon>
        <taxon>Caudoviricetes</taxon>
        <taxon>Peduoviridae</taxon>
        <taxon>Maltschvirus</taxon>
        <taxon>Maltschvirus maltsch</taxon>
    </lineage>
</organism>
<protein>
    <submittedName>
        <fullName evidence="1">Uncharacterized protein</fullName>
    </submittedName>
</protein>
<sequence length="88" mass="10374">MMKFKLTSNVKMIMRSIMSGDNGLTVDDLKNAYMVEKEFGDPVEAIKEMHQTVRRQFSRSLTLTDREWKLVELETERQVAREIMKSFV</sequence>
<dbReference type="EMBL" id="LR796250">
    <property type="protein sequence ID" value="CAB4131107.1"/>
    <property type="molecule type" value="Genomic_DNA"/>
</dbReference>
<gene>
    <name evidence="1" type="ORF">UFOVP124_57</name>
</gene>
<proteinExistence type="predicted"/>
<accession>A0A6J5LD71</accession>